<dbReference type="AlphaFoldDB" id="A0A401JEC1"/>
<comment type="caution">
    <text evidence="2">The sequence shown here is derived from an EMBL/GenBank/DDBJ whole genome shotgun (WGS) entry which is preliminary data.</text>
</comment>
<dbReference type="Pfam" id="PF12706">
    <property type="entry name" value="Lactamase_B_2"/>
    <property type="match status" value="1"/>
</dbReference>
<dbReference type="InterPro" id="IPR052533">
    <property type="entry name" value="WalJ/YycJ-like"/>
</dbReference>
<evidence type="ECO:0000313" key="2">
    <source>
        <dbReference type="EMBL" id="GBL45969.1"/>
    </source>
</evidence>
<gene>
    <name evidence="2" type="ORF">SFMTTN_1781</name>
</gene>
<name>A0A401JEC1_9PROT</name>
<dbReference type="InterPro" id="IPR001279">
    <property type="entry name" value="Metallo-B-lactamas"/>
</dbReference>
<dbReference type="RefSeq" id="WP_124704770.1">
    <property type="nucleotide sequence ID" value="NZ_BGOW01000015.1"/>
</dbReference>
<evidence type="ECO:0000313" key="3">
    <source>
        <dbReference type="Proteomes" id="UP000286806"/>
    </source>
</evidence>
<dbReference type="EMBL" id="BGOW01000015">
    <property type="protein sequence ID" value="GBL45969.1"/>
    <property type="molecule type" value="Genomic_DNA"/>
</dbReference>
<keyword evidence="3" id="KW-1185">Reference proteome</keyword>
<dbReference type="SMART" id="SM00849">
    <property type="entry name" value="Lactamase_B"/>
    <property type="match status" value="1"/>
</dbReference>
<organism evidence="2 3">
    <name type="scientific">Sulfuriferula multivorans</name>
    <dbReference type="NCBI Taxonomy" id="1559896"/>
    <lineage>
        <taxon>Bacteria</taxon>
        <taxon>Pseudomonadati</taxon>
        <taxon>Pseudomonadota</taxon>
        <taxon>Betaproteobacteria</taxon>
        <taxon>Nitrosomonadales</taxon>
        <taxon>Sulfuricellaceae</taxon>
        <taxon>Sulfuriferula</taxon>
    </lineage>
</organism>
<dbReference type="GO" id="GO:0016787">
    <property type="term" value="F:hydrolase activity"/>
    <property type="evidence" value="ECO:0007669"/>
    <property type="project" value="UniProtKB-KW"/>
</dbReference>
<sequence>MRFASLGSGSEGNALVVEVRHTRIMLDCGFGLRDTVRRLAAKSLQPEDVDAIVITHEHSDHIGGAARFARKYGIPVWMTRGTLAVFRNQYAQLPEVRELDSHTAFAIGDIEIHPFPVPHDAREPVQFVFGDGMHRLGVLTDVGASTAHIETMLSGCDALVLECNHDRELLDNSTYPPGLKRRIAGRFGHLDNQAAAALLSKLDNRRLQHLVAAHLSKHNNTPQLALQALADVLGCMPDWFSHASQDEGFGWRELRMA</sequence>
<dbReference type="SUPFAM" id="SSF56281">
    <property type="entry name" value="Metallo-hydrolase/oxidoreductase"/>
    <property type="match status" value="1"/>
</dbReference>
<reference evidence="2 3" key="1">
    <citation type="journal article" date="2019" name="Front. Microbiol.">
        <title>Genomes of Neutrophilic Sulfur-Oxidizing Chemolithoautotrophs Representing 9 Proteobacterial Species From 8 Genera.</title>
        <authorList>
            <person name="Watanabe T."/>
            <person name="Kojima H."/>
            <person name="Umezawa K."/>
            <person name="Hori C."/>
            <person name="Takasuka T.E."/>
            <person name="Kato Y."/>
            <person name="Fukui M."/>
        </authorList>
    </citation>
    <scope>NUCLEOTIDE SEQUENCE [LARGE SCALE GENOMIC DNA]</scope>
    <source>
        <strain evidence="2 3">TTN</strain>
    </source>
</reference>
<proteinExistence type="predicted"/>
<dbReference type="Gene3D" id="3.60.15.10">
    <property type="entry name" value="Ribonuclease Z/Hydroxyacylglutathione hydrolase-like"/>
    <property type="match status" value="1"/>
</dbReference>
<dbReference type="Proteomes" id="UP000286806">
    <property type="component" value="Unassembled WGS sequence"/>
</dbReference>
<dbReference type="OrthoDB" id="9803916at2"/>
<dbReference type="InterPro" id="IPR036866">
    <property type="entry name" value="RibonucZ/Hydroxyglut_hydro"/>
</dbReference>
<dbReference type="PANTHER" id="PTHR47619">
    <property type="entry name" value="METALLO-HYDROLASE YYCJ-RELATED"/>
    <property type="match status" value="1"/>
</dbReference>
<keyword evidence="2" id="KW-0378">Hydrolase</keyword>
<dbReference type="PANTHER" id="PTHR47619:SF1">
    <property type="entry name" value="EXODEOXYRIBONUCLEASE WALJ"/>
    <property type="match status" value="1"/>
</dbReference>
<evidence type="ECO:0000259" key="1">
    <source>
        <dbReference type="SMART" id="SM00849"/>
    </source>
</evidence>
<feature type="domain" description="Metallo-beta-lactamase" evidence="1">
    <location>
        <begin position="11"/>
        <end position="189"/>
    </location>
</feature>
<protein>
    <submittedName>
        <fullName evidence="2">Metal-dependent hydrolases of the beta-lactamase superfamily I</fullName>
    </submittedName>
</protein>
<accession>A0A401JEC1</accession>